<sequence length="66" mass="7465">MTVPNAHIWKSVAASARPASRSNEKNLHIGQTLKDLYFNGNMPATDGRFEQLLEALDSSEDRRDRH</sequence>
<dbReference type="Proteomes" id="UP001139089">
    <property type="component" value="Unassembled WGS sequence"/>
</dbReference>
<dbReference type="AlphaFoldDB" id="A0A9X1NU17"/>
<protein>
    <submittedName>
        <fullName evidence="1">Uncharacterized protein</fullName>
    </submittedName>
</protein>
<evidence type="ECO:0000313" key="1">
    <source>
        <dbReference type="EMBL" id="MCD7111137.1"/>
    </source>
</evidence>
<dbReference type="RefSeq" id="WP_113149089.1">
    <property type="nucleotide sequence ID" value="NZ_JAJOZR010000013.1"/>
</dbReference>
<gene>
    <name evidence="1" type="ORF">LRX75_19045</name>
</gene>
<proteinExistence type="predicted"/>
<reference evidence="1" key="1">
    <citation type="submission" date="2021-12" db="EMBL/GenBank/DDBJ databases">
        <authorList>
            <person name="Li Y."/>
        </authorList>
    </citation>
    <scope>NUCLEOTIDE SEQUENCE</scope>
    <source>
        <strain evidence="1">DKSPLA3</strain>
    </source>
</reference>
<organism evidence="1 2">
    <name type="scientific">Rhizobium quercicola</name>
    <dbReference type="NCBI Taxonomy" id="2901226"/>
    <lineage>
        <taxon>Bacteria</taxon>
        <taxon>Pseudomonadati</taxon>
        <taxon>Pseudomonadota</taxon>
        <taxon>Alphaproteobacteria</taxon>
        <taxon>Hyphomicrobiales</taxon>
        <taxon>Rhizobiaceae</taxon>
        <taxon>Rhizobium/Agrobacterium group</taxon>
        <taxon>Rhizobium</taxon>
    </lineage>
</organism>
<comment type="caution">
    <text evidence="1">The sequence shown here is derived from an EMBL/GenBank/DDBJ whole genome shotgun (WGS) entry which is preliminary data.</text>
</comment>
<dbReference type="EMBL" id="JAJOZR010000013">
    <property type="protein sequence ID" value="MCD7111137.1"/>
    <property type="molecule type" value="Genomic_DNA"/>
</dbReference>
<evidence type="ECO:0000313" key="2">
    <source>
        <dbReference type="Proteomes" id="UP001139089"/>
    </source>
</evidence>
<name>A0A9X1NU17_9HYPH</name>
<accession>A0A9X1NU17</accession>
<keyword evidence="2" id="KW-1185">Reference proteome</keyword>